<dbReference type="Proteomes" id="UP000789525">
    <property type="component" value="Unassembled WGS sequence"/>
</dbReference>
<comment type="caution">
    <text evidence="1">The sequence shown here is derived from an EMBL/GenBank/DDBJ whole genome shotgun (WGS) entry which is preliminary data.</text>
</comment>
<keyword evidence="2" id="KW-1185">Reference proteome</keyword>
<organism evidence="1 2">
    <name type="scientific">Acaulospora colombiana</name>
    <dbReference type="NCBI Taxonomy" id="27376"/>
    <lineage>
        <taxon>Eukaryota</taxon>
        <taxon>Fungi</taxon>
        <taxon>Fungi incertae sedis</taxon>
        <taxon>Mucoromycota</taxon>
        <taxon>Glomeromycotina</taxon>
        <taxon>Glomeromycetes</taxon>
        <taxon>Diversisporales</taxon>
        <taxon>Acaulosporaceae</taxon>
        <taxon>Acaulospora</taxon>
    </lineage>
</organism>
<accession>A0ACA9KS93</accession>
<gene>
    <name evidence="1" type="ORF">ACOLOM_LOCUS2371</name>
</gene>
<protein>
    <submittedName>
        <fullName evidence="1">14032_t:CDS:1</fullName>
    </submittedName>
</protein>
<proteinExistence type="predicted"/>
<dbReference type="EMBL" id="CAJVPT010003040">
    <property type="protein sequence ID" value="CAG8490796.1"/>
    <property type="molecule type" value="Genomic_DNA"/>
</dbReference>
<name>A0ACA9KS93_9GLOM</name>
<sequence length="216" mass="25489">MFQERNKHMLHPTNENEYFFDRDGTIFRYIMQFYRTGEIFWPEETDFITDPSQNLYITRRELELELDYFQIPVPGRGGIDKTGAVSLVDGFLSALDSVANHVVKKYNATILIQFRLGMIEYDVDQDIELLVKEILEPFKLVGYKILSKFNREIASYLAKNHSSLNSKVVRKSHKGYYEVRMMMKDFQELDEQLIFKYSKLAKVVDPAKVIEDEEEE</sequence>
<evidence type="ECO:0000313" key="1">
    <source>
        <dbReference type="EMBL" id="CAG8490796.1"/>
    </source>
</evidence>
<evidence type="ECO:0000313" key="2">
    <source>
        <dbReference type="Proteomes" id="UP000789525"/>
    </source>
</evidence>
<reference evidence="1" key="1">
    <citation type="submission" date="2021-06" db="EMBL/GenBank/DDBJ databases">
        <authorList>
            <person name="Kallberg Y."/>
            <person name="Tangrot J."/>
            <person name="Rosling A."/>
        </authorList>
    </citation>
    <scope>NUCLEOTIDE SEQUENCE</scope>
    <source>
        <strain evidence="1">CL356</strain>
    </source>
</reference>